<feature type="signal peptide" evidence="6">
    <location>
        <begin position="1"/>
        <end position="18"/>
    </location>
</feature>
<dbReference type="GO" id="GO:0046872">
    <property type="term" value="F:metal ion binding"/>
    <property type="evidence" value="ECO:0007669"/>
    <property type="project" value="UniProtKB-KW"/>
</dbReference>
<protein>
    <submittedName>
        <fullName evidence="9">Astacin domain-containing protein</fullName>
    </submittedName>
</protein>
<keyword evidence="6" id="KW-0732">Signal</keyword>
<keyword evidence="8" id="KW-1185">Reference proteome</keyword>
<accession>A0A0K0EZP0</accession>
<keyword evidence="4" id="KW-0862">Zinc</keyword>
<dbReference type="PANTHER" id="PTHR10127:SF780">
    <property type="entry name" value="METALLOENDOPEPTIDASE"/>
    <property type="match status" value="1"/>
</dbReference>
<evidence type="ECO:0000256" key="6">
    <source>
        <dbReference type="SAM" id="SignalP"/>
    </source>
</evidence>
<keyword evidence="3" id="KW-0378">Hydrolase</keyword>
<dbReference type="SUPFAM" id="SSF55486">
    <property type="entry name" value="Metalloproteases ('zincins'), catalytic domain"/>
    <property type="match status" value="1"/>
</dbReference>
<feature type="chain" id="PRO_5005329193" evidence="6">
    <location>
        <begin position="19"/>
        <end position="375"/>
    </location>
</feature>
<feature type="domain" description="Peptidase M12A" evidence="7">
    <location>
        <begin position="52"/>
        <end position="219"/>
    </location>
</feature>
<evidence type="ECO:0000259" key="7">
    <source>
        <dbReference type="Pfam" id="PF01400"/>
    </source>
</evidence>
<dbReference type="AlphaFoldDB" id="A0A0K0EZP0"/>
<dbReference type="InterPro" id="IPR001506">
    <property type="entry name" value="Peptidase_M12A"/>
</dbReference>
<dbReference type="GO" id="GO:0006508">
    <property type="term" value="P:proteolysis"/>
    <property type="evidence" value="ECO:0007669"/>
    <property type="project" value="UniProtKB-KW"/>
</dbReference>
<evidence type="ECO:0000256" key="4">
    <source>
        <dbReference type="ARBA" id="ARBA00022833"/>
    </source>
</evidence>
<name>A0A0K0EZP0_STRVS</name>
<reference evidence="8" key="1">
    <citation type="submission" date="2014-07" db="EMBL/GenBank/DDBJ databases">
        <authorList>
            <person name="Martin A.A"/>
            <person name="De Silva N."/>
        </authorList>
    </citation>
    <scope>NUCLEOTIDE SEQUENCE</scope>
</reference>
<evidence type="ECO:0000256" key="1">
    <source>
        <dbReference type="ARBA" id="ARBA00022670"/>
    </source>
</evidence>
<dbReference type="InterPro" id="IPR024079">
    <property type="entry name" value="MetalloPept_cat_dom_sf"/>
</dbReference>
<keyword evidence="1" id="KW-0645">Protease</keyword>
<dbReference type="Proteomes" id="UP000035680">
    <property type="component" value="Unassembled WGS sequence"/>
</dbReference>
<sequence length="375" mass="43245">MRKLIIFLFISLICLADAKSKKKKPSSTNQHPPYPTKPRLAMYYVAFDNYFNFIDKALYHLHNYICISFKRQNTSVTGIGINFFKTKSKSYVELPKDTKTPTKVFLTSNDISDNKTVLYYIGLALGLSPEIKRYDRNSYVTVMSSKIDKKYKSYYKKTTRKTKYSTSFDYGTAMLLRPNYGSKNNKRVYKTKLEPYYDKMIERTKIFSLNDLKKLYNMYCKGTCEISQDKCANGGYPGIYCYRCECPMPFTGIDCQSFRPHLDSSCGSKREFSSNSTENTVEIKNIAPCYYKITSSRKKNVAVTIKSVKFSDSSICNDSRYGLFVHYRNDKGLTPLHICENAKNVKIPSSSSTVYISFRVKKGDNVLQFSYKDGK</sequence>
<proteinExistence type="predicted"/>
<dbReference type="Gene3D" id="3.40.390.10">
    <property type="entry name" value="Collagenase (Catalytic Domain)"/>
    <property type="match status" value="1"/>
</dbReference>
<evidence type="ECO:0000256" key="2">
    <source>
        <dbReference type="ARBA" id="ARBA00022723"/>
    </source>
</evidence>
<evidence type="ECO:0000313" key="8">
    <source>
        <dbReference type="Proteomes" id="UP000035680"/>
    </source>
</evidence>
<evidence type="ECO:0000313" key="9">
    <source>
        <dbReference type="WBParaSite" id="SVE_0200000.1"/>
    </source>
</evidence>
<dbReference type="GO" id="GO:0004222">
    <property type="term" value="F:metalloendopeptidase activity"/>
    <property type="evidence" value="ECO:0007669"/>
    <property type="project" value="InterPro"/>
</dbReference>
<dbReference type="WBParaSite" id="SVE_0200000.1">
    <property type="protein sequence ID" value="SVE_0200000.1"/>
    <property type="gene ID" value="SVE_0200000"/>
</dbReference>
<evidence type="ECO:0000256" key="3">
    <source>
        <dbReference type="ARBA" id="ARBA00022801"/>
    </source>
</evidence>
<keyword evidence="5" id="KW-0482">Metalloprotease</keyword>
<organism evidence="8 9">
    <name type="scientific">Strongyloides venezuelensis</name>
    <name type="common">Threadworm</name>
    <dbReference type="NCBI Taxonomy" id="75913"/>
    <lineage>
        <taxon>Eukaryota</taxon>
        <taxon>Metazoa</taxon>
        <taxon>Ecdysozoa</taxon>
        <taxon>Nematoda</taxon>
        <taxon>Chromadorea</taxon>
        <taxon>Rhabditida</taxon>
        <taxon>Tylenchina</taxon>
        <taxon>Panagrolaimomorpha</taxon>
        <taxon>Strongyloidoidea</taxon>
        <taxon>Strongyloididae</taxon>
        <taxon>Strongyloides</taxon>
    </lineage>
</organism>
<keyword evidence="2" id="KW-0479">Metal-binding</keyword>
<dbReference type="PANTHER" id="PTHR10127">
    <property type="entry name" value="DISCOIDIN, CUB, EGF, LAMININ , AND ZINC METALLOPROTEASE DOMAIN CONTAINING"/>
    <property type="match status" value="1"/>
</dbReference>
<evidence type="ECO:0000256" key="5">
    <source>
        <dbReference type="ARBA" id="ARBA00023049"/>
    </source>
</evidence>
<reference evidence="9" key="2">
    <citation type="submission" date="2015-08" db="UniProtKB">
        <authorList>
            <consortium name="WormBaseParasite"/>
        </authorList>
    </citation>
    <scope>IDENTIFICATION</scope>
</reference>
<dbReference type="Pfam" id="PF01400">
    <property type="entry name" value="Astacin"/>
    <property type="match status" value="1"/>
</dbReference>